<sequence length="743" mass="84547">MLKRTGLLRVAFFLVLLVFIALLAYKIYLIFFNDSLEALHSEQIERIQSHQMAEDEYGFAVIGNIRNSIGVFERQIIPHLNESDMEFMVSVGNALRGGGEDNYQALYGSLQKLNIPYLLTFGSKEYSQFGSVRFYDMLGPYFFSFSVHSDRFIFLDTTGKTPLKWQLSWLEDELEAFSREARHVFIFMAEPVLLEHRDRLSEDGELELEPVFVSKLNDLLDQYSVEAVFAGSRSMFDRQARGDTQFLMTGGGGGLVVGDGEDDHHYARVMVGQEGANIEPVFVGQRQSEIVRWLETSWFFIYSLFYVGYINFILIVCAFLLVMIRLYKALSAERQYYRDYRIDEETVVSEPLRVMMFTNNYLPFIGGVPISIDRLVRGLLRQGCQLKVLAPSYGAEARPDDVVMRIPSLLHWGSKGEFRLANPFSPSIARAVREFRPHVIHVHHPFWLGSIGLFVGRRLGIPVIYTYHTRLEHYAHYVPIPGRLFRNLIAHSLVKRFANKCEGVIVPTRSAEEYLHVLGVTAHILVKPTGVDCSAPDRVSVETVESLRRKHAADGATIFVSVSRLSQEKNIDFMLRAIHRARETCAQPFRLLIVGDGPERAQLERRIQEMDLDDHVTLVGAVAPEEMTAYYLLASAFLFASKSETQGMVILEAMAAGLPVVAVRASGIDDVLEDGVNGYKTQEDIAEWSARLLELLEDPARREAMSRRAVDFAREYEVVRISEDVADFYGRLLALQQRRLQNT</sequence>
<feature type="domain" description="Glycosyltransferase subfamily 4-like N-terminal" evidence="3">
    <location>
        <begin position="365"/>
        <end position="534"/>
    </location>
</feature>
<accession>A0A1H7N5D2</accession>
<evidence type="ECO:0000259" key="2">
    <source>
        <dbReference type="Pfam" id="PF00534"/>
    </source>
</evidence>
<gene>
    <name evidence="4" type="ORF">SAMN05444515_11114</name>
</gene>
<dbReference type="AlphaFoldDB" id="A0A1H7N5D2"/>
<dbReference type="Pfam" id="PF13439">
    <property type="entry name" value="Glyco_transf_4"/>
    <property type="match status" value="1"/>
</dbReference>
<dbReference type="PANTHER" id="PTHR45947:SF3">
    <property type="entry name" value="SULFOQUINOVOSYL TRANSFERASE SQD2"/>
    <property type="match status" value="1"/>
</dbReference>
<dbReference type="Pfam" id="PF00534">
    <property type="entry name" value="Glycos_transf_1"/>
    <property type="match status" value="1"/>
</dbReference>
<dbReference type="Gene3D" id="3.40.50.2000">
    <property type="entry name" value="Glycogen Phosphorylase B"/>
    <property type="match status" value="2"/>
</dbReference>
<dbReference type="SUPFAM" id="SSF56300">
    <property type="entry name" value="Metallo-dependent phosphatases"/>
    <property type="match status" value="1"/>
</dbReference>
<evidence type="ECO:0000313" key="5">
    <source>
        <dbReference type="Proteomes" id="UP000199256"/>
    </source>
</evidence>
<dbReference type="EMBL" id="FOAA01000011">
    <property type="protein sequence ID" value="SEL18531.1"/>
    <property type="molecule type" value="Genomic_DNA"/>
</dbReference>
<evidence type="ECO:0000256" key="1">
    <source>
        <dbReference type="SAM" id="Phobius"/>
    </source>
</evidence>
<dbReference type="OrthoDB" id="9802525at2"/>
<keyword evidence="5" id="KW-1185">Reference proteome</keyword>
<keyword evidence="1" id="KW-0812">Transmembrane</keyword>
<dbReference type="STRING" id="1396821.SAMN05444515_11114"/>
<dbReference type="InterPro" id="IPR028098">
    <property type="entry name" value="Glyco_trans_4-like_N"/>
</dbReference>
<dbReference type="InterPro" id="IPR001296">
    <property type="entry name" value="Glyco_trans_1"/>
</dbReference>
<keyword evidence="4" id="KW-0808">Transferase</keyword>
<dbReference type="RefSeq" id="WP_090253996.1">
    <property type="nucleotide sequence ID" value="NZ_FOAA01000011.1"/>
</dbReference>
<evidence type="ECO:0000259" key="3">
    <source>
        <dbReference type="Pfam" id="PF13439"/>
    </source>
</evidence>
<feature type="transmembrane region" description="Helical" evidence="1">
    <location>
        <begin position="298"/>
        <end position="324"/>
    </location>
</feature>
<organism evidence="4 5">
    <name type="scientific">Ectothiorhodospira marina</name>
    <dbReference type="NCBI Taxonomy" id="1396821"/>
    <lineage>
        <taxon>Bacteria</taxon>
        <taxon>Pseudomonadati</taxon>
        <taxon>Pseudomonadota</taxon>
        <taxon>Gammaproteobacteria</taxon>
        <taxon>Chromatiales</taxon>
        <taxon>Ectothiorhodospiraceae</taxon>
        <taxon>Ectothiorhodospira</taxon>
    </lineage>
</organism>
<feature type="transmembrane region" description="Helical" evidence="1">
    <location>
        <begin position="7"/>
        <end position="31"/>
    </location>
</feature>
<dbReference type="InterPro" id="IPR029052">
    <property type="entry name" value="Metallo-depent_PP-like"/>
</dbReference>
<dbReference type="SUPFAM" id="SSF53756">
    <property type="entry name" value="UDP-Glycosyltransferase/glycogen phosphorylase"/>
    <property type="match status" value="1"/>
</dbReference>
<feature type="domain" description="Glycosyl transferase family 1" evidence="2">
    <location>
        <begin position="546"/>
        <end position="709"/>
    </location>
</feature>
<name>A0A1H7N5D2_9GAMM</name>
<keyword evidence="1" id="KW-0472">Membrane</keyword>
<dbReference type="InterPro" id="IPR050194">
    <property type="entry name" value="Glycosyltransferase_grp1"/>
</dbReference>
<dbReference type="PANTHER" id="PTHR45947">
    <property type="entry name" value="SULFOQUINOVOSYL TRANSFERASE SQD2"/>
    <property type="match status" value="1"/>
</dbReference>
<protein>
    <submittedName>
        <fullName evidence="4">Glycosyltransferase involved in cell wall bisynthesis</fullName>
    </submittedName>
</protein>
<dbReference type="GO" id="GO:0016757">
    <property type="term" value="F:glycosyltransferase activity"/>
    <property type="evidence" value="ECO:0007669"/>
    <property type="project" value="InterPro"/>
</dbReference>
<dbReference type="Proteomes" id="UP000199256">
    <property type="component" value="Unassembled WGS sequence"/>
</dbReference>
<evidence type="ECO:0000313" key="4">
    <source>
        <dbReference type="EMBL" id="SEL18531.1"/>
    </source>
</evidence>
<keyword evidence="1" id="KW-1133">Transmembrane helix</keyword>
<dbReference type="Gene3D" id="3.60.21.10">
    <property type="match status" value="1"/>
</dbReference>
<proteinExistence type="predicted"/>
<reference evidence="5" key="1">
    <citation type="submission" date="2016-10" db="EMBL/GenBank/DDBJ databases">
        <authorList>
            <person name="Varghese N."/>
            <person name="Submissions S."/>
        </authorList>
    </citation>
    <scope>NUCLEOTIDE SEQUENCE [LARGE SCALE GENOMIC DNA]</scope>
    <source>
        <strain evidence="5">DSM 241</strain>
    </source>
</reference>